<dbReference type="SUPFAM" id="SSF46689">
    <property type="entry name" value="Homeodomain-like"/>
    <property type="match status" value="2"/>
</dbReference>
<keyword evidence="2" id="KW-0804">Transcription</keyword>
<dbReference type="InterPro" id="IPR018060">
    <property type="entry name" value="HTH_AraC"/>
</dbReference>
<evidence type="ECO:0000259" key="4">
    <source>
        <dbReference type="PROSITE" id="PS01124"/>
    </source>
</evidence>
<evidence type="ECO:0000313" key="6">
    <source>
        <dbReference type="Proteomes" id="UP001056648"/>
    </source>
</evidence>
<accession>A0ABY4VT33</accession>
<dbReference type="SMART" id="SM00342">
    <property type="entry name" value="HTH_ARAC"/>
    <property type="match status" value="1"/>
</dbReference>
<dbReference type="PANTHER" id="PTHR43436">
    <property type="entry name" value="ARAC-FAMILY TRANSCRIPTIONAL REGULATOR"/>
    <property type="match status" value="1"/>
</dbReference>
<evidence type="ECO:0000256" key="1">
    <source>
        <dbReference type="ARBA" id="ARBA00023015"/>
    </source>
</evidence>
<evidence type="ECO:0000256" key="2">
    <source>
        <dbReference type="ARBA" id="ARBA00023163"/>
    </source>
</evidence>
<dbReference type="InterPro" id="IPR009057">
    <property type="entry name" value="Homeodomain-like_sf"/>
</dbReference>
<evidence type="ECO:0000256" key="3">
    <source>
        <dbReference type="SAM" id="MobiDB-lite"/>
    </source>
</evidence>
<dbReference type="EMBL" id="CP098735">
    <property type="protein sequence ID" value="USE78503.1"/>
    <property type="molecule type" value="Genomic_DNA"/>
</dbReference>
<proteinExistence type="predicted"/>
<reference evidence="5" key="1">
    <citation type="submission" date="2022-06" db="EMBL/GenBank/DDBJ databases">
        <title>Complete genome sequence and characterization of Cupriavidus gilardii QJ1 isolated from contaminating cells.</title>
        <authorList>
            <person name="Qi J."/>
        </authorList>
    </citation>
    <scope>NUCLEOTIDE SEQUENCE</scope>
    <source>
        <strain evidence="5">QJ1</strain>
    </source>
</reference>
<dbReference type="Proteomes" id="UP001056648">
    <property type="component" value="Chromosome 1"/>
</dbReference>
<dbReference type="RefSeq" id="WP_252252427.1">
    <property type="nucleotide sequence ID" value="NZ_CP098735.1"/>
</dbReference>
<feature type="region of interest" description="Disordered" evidence="3">
    <location>
        <begin position="133"/>
        <end position="153"/>
    </location>
</feature>
<dbReference type="Pfam" id="PF12833">
    <property type="entry name" value="HTH_18"/>
    <property type="match status" value="1"/>
</dbReference>
<organism evidence="5 6">
    <name type="scientific">Cupriavidus gilardii</name>
    <dbReference type="NCBI Taxonomy" id="82541"/>
    <lineage>
        <taxon>Bacteria</taxon>
        <taxon>Pseudomonadati</taxon>
        <taxon>Pseudomonadota</taxon>
        <taxon>Betaproteobacteria</taxon>
        <taxon>Burkholderiales</taxon>
        <taxon>Burkholderiaceae</taxon>
        <taxon>Cupriavidus</taxon>
    </lineage>
</organism>
<keyword evidence="6" id="KW-1185">Reference proteome</keyword>
<name>A0ABY4VT33_9BURK</name>
<sequence>MPTPPQPSGSEQSRRQREERMAALIGRLAPAEGYTMSALDAVKFLRANGPLPRTPVLYDPCIIVLCSGRKRGFFAGREFVYDAQHFLVLSLPIPFESQTEASPDEPMLAISIRVDLGVLAELALSVPPPASASASASGDADARPAEVSGIQSTPLDDRLGDAVVRLLDALTSDMEAAVLGPAILREIYFRVLCGPQGQALRASLAYQSNFGRIGKALRMIHAGYDQPLSVDTLASASAMSVAAFHAAFKSVTGTSPLQYIKATRLHKARMLMIQQGINASVAASQVGYESPSQFSREFKRFFGRSPIDEARMMKEAMALRTRVDWARAA</sequence>
<dbReference type="InterPro" id="IPR009594">
    <property type="entry name" value="Tscrpt_reg_HTH_AraC_N"/>
</dbReference>
<evidence type="ECO:0000313" key="5">
    <source>
        <dbReference type="EMBL" id="USE78503.1"/>
    </source>
</evidence>
<keyword evidence="1" id="KW-0805">Transcription regulation</keyword>
<dbReference type="PROSITE" id="PS01124">
    <property type="entry name" value="HTH_ARAC_FAMILY_2"/>
    <property type="match status" value="1"/>
</dbReference>
<dbReference type="PANTHER" id="PTHR43436:SF2">
    <property type="entry name" value="ARAC_XYLS FAMILY TRANSCRIPTIONAL REGULATOR"/>
    <property type="match status" value="1"/>
</dbReference>
<gene>
    <name evidence="5" type="ORF">NDR89_02795</name>
</gene>
<dbReference type="Pfam" id="PF06719">
    <property type="entry name" value="AraC_N"/>
    <property type="match status" value="1"/>
</dbReference>
<feature type="domain" description="HTH araC/xylS-type" evidence="4">
    <location>
        <begin position="214"/>
        <end position="312"/>
    </location>
</feature>
<protein>
    <submittedName>
        <fullName evidence="5">AraC family transcriptional regulator</fullName>
    </submittedName>
</protein>
<dbReference type="Gene3D" id="1.10.10.60">
    <property type="entry name" value="Homeodomain-like"/>
    <property type="match status" value="2"/>
</dbReference>